<feature type="compositionally biased region" description="Polar residues" evidence="5">
    <location>
        <begin position="1"/>
        <end position="31"/>
    </location>
</feature>
<protein>
    <submittedName>
        <fullName evidence="9">NR LBD domain-containing protein</fullName>
    </submittedName>
</protein>
<name>A0A158QGZ8_RODNA</name>
<dbReference type="GO" id="GO:0004879">
    <property type="term" value="F:nuclear receptor activity"/>
    <property type="evidence" value="ECO:0007669"/>
    <property type="project" value="InterPro"/>
</dbReference>
<dbReference type="EMBL" id="UZAE01000418">
    <property type="protein sequence ID" value="VDN97032.1"/>
    <property type="molecule type" value="Genomic_DNA"/>
</dbReference>
<organism evidence="9">
    <name type="scientific">Rodentolepis nana</name>
    <name type="common">Dwarf tapeworm</name>
    <name type="synonym">Hymenolepis nana</name>
    <dbReference type="NCBI Taxonomy" id="102285"/>
    <lineage>
        <taxon>Eukaryota</taxon>
        <taxon>Metazoa</taxon>
        <taxon>Spiralia</taxon>
        <taxon>Lophotrochozoa</taxon>
        <taxon>Platyhelminthes</taxon>
        <taxon>Cestoda</taxon>
        <taxon>Eucestoda</taxon>
        <taxon>Cyclophyllidea</taxon>
        <taxon>Hymenolepididae</taxon>
        <taxon>Rodentolepis</taxon>
    </lineage>
</organism>
<proteinExistence type="predicted"/>
<feature type="region of interest" description="Disordered" evidence="5">
    <location>
        <begin position="70"/>
        <end position="99"/>
    </location>
</feature>
<sequence>MSNTPIPSEIYDTNQEQLHNSGPTPSVQSTINDDRMSGSSKIRRIELLNSPSTNSPKEVKNGDGVISLENQLVSGEGFPSASKSPLGDSGSQDAAPQKLYWNSVNSTTVSGLDTPINPQSGIVKAESWIAPTSGSSTAGSSSVNPASNGPPALRPYMSSAAGTPNSGSHHATYTPCSSNSSGMYEGATLPLPKRDMLPLASSTSNDNGGAYLAPTSGPEYAYTQPNTSDSSIDSQAVPMWSGQAASSSRSQAAEYYSSSQNSMKGGGGGGGSSSVRFDNRMNTSGYPLPQENLPPVEENKDELIEEVLELEGYSDGEDEALDYVDFGNNIKAPTVSSSFEGINFLQLFAASNDHSEKIIDLARQFYCKFVELLEEGGRVGGGQPGNGYSGSNLDNMDSVLGILTSMLEECLFHMVDWVNRTEIFRIIRVEDKMQLLNSSWSEVIIIELLQCLIINLQEKTRIGTVIPTEPSNMELYHLVITLMSYLLPGDDNQRMMGLVKRFLELSPSSHEFTCLKFLAIFNCLKHDVQLTQPSVRYVQQVQGELCHFILRSARRKFRRGGHIPHFPDYLNFISLATPAMLATIAASERLSLLLSRLTEVKHVAFQLESFLVGRYYAFCIPNESLLTEMLLTKRGARNRVPSMPQQPPSAPPAPIGGFEYNYSTPPPNQTVPIKRDPNVYTSSVTTSDWRPQSASGSGGGGGSDGYQAGAPAQYYPCSTSHPTAAPPSSADFSNSQAPPQPPNQAQDQSFFIPPQNVVTSQSTTQQQQQQQ</sequence>
<dbReference type="InterPro" id="IPR035500">
    <property type="entry name" value="NHR-like_dom_sf"/>
</dbReference>
<dbReference type="Proteomes" id="UP000278807">
    <property type="component" value="Unassembled WGS sequence"/>
</dbReference>
<gene>
    <name evidence="7" type="ORF">HNAJ_LOCUS1173</name>
</gene>
<evidence type="ECO:0000256" key="5">
    <source>
        <dbReference type="SAM" id="MobiDB-lite"/>
    </source>
</evidence>
<dbReference type="Gene3D" id="1.10.565.10">
    <property type="entry name" value="Retinoid X Receptor"/>
    <property type="match status" value="1"/>
</dbReference>
<dbReference type="WBParaSite" id="HNAJ_0000117301-mRNA-1">
    <property type="protein sequence ID" value="HNAJ_0000117301-mRNA-1"/>
    <property type="gene ID" value="HNAJ_0000117301"/>
</dbReference>
<accession>A0A158QGZ8</accession>
<feature type="compositionally biased region" description="Low complexity" evidence="5">
    <location>
        <begin position="705"/>
        <end position="737"/>
    </location>
</feature>
<feature type="domain" description="NR LBD" evidence="6">
    <location>
        <begin position="354"/>
        <end position="633"/>
    </location>
</feature>
<feature type="compositionally biased region" description="Polar residues" evidence="5">
    <location>
        <begin position="89"/>
        <end position="99"/>
    </location>
</feature>
<keyword evidence="8" id="KW-1185">Reference proteome</keyword>
<comment type="subcellular location">
    <subcellularLocation>
        <location evidence="1">Nucleus</location>
    </subcellularLocation>
</comment>
<feature type="region of interest" description="Disordered" evidence="5">
    <location>
        <begin position="45"/>
        <end position="64"/>
    </location>
</feature>
<dbReference type="InterPro" id="IPR000536">
    <property type="entry name" value="Nucl_hrmn_rcpt_lig-bd"/>
</dbReference>
<dbReference type="Pfam" id="PF00104">
    <property type="entry name" value="Hormone_recep"/>
    <property type="match status" value="1"/>
</dbReference>
<keyword evidence="4" id="KW-0675">Receptor</keyword>
<feature type="compositionally biased region" description="Polar residues" evidence="5">
    <location>
        <begin position="679"/>
        <end position="692"/>
    </location>
</feature>
<dbReference type="GO" id="GO:0005634">
    <property type="term" value="C:nucleus"/>
    <property type="evidence" value="ECO:0007669"/>
    <property type="project" value="UniProtKB-SubCell"/>
</dbReference>
<feature type="region of interest" description="Disordered" evidence="5">
    <location>
        <begin position="1"/>
        <end position="40"/>
    </location>
</feature>
<dbReference type="PROSITE" id="PS51843">
    <property type="entry name" value="NR_LBD"/>
    <property type="match status" value="1"/>
</dbReference>
<dbReference type="SUPFAM" id="SSF48508">
    <property type="entry name" value="Nuclear receptor ligand-binding domain"/>
    <property type="match status" value="1"/>
</dbReference>
<dbReference type="InterPro" id="IPR016355">
    <property type="entry name" value="NR5-like"/>
</dbReference>
<feature type="region of interest" description="Disordered" evidence="5">
    <location>
        <begin position="131"/>
        <end position="278"/>
    </location>
</feature>
<keyword evidence="2" id="KW-0805">Transcription regulation</keyword>
<feature type="compositionally biased region" description="Low complexity" evidence="5">
    <location>
        <begin position="241"/>
        <end position="263"/>
    </location>
</feature>
<evidence type="ECO:0000256" key="2">
    <source>
        <dbReference type="ARBA" id="ARBA00023015"/>
    </source>
</evidence>
<dbReference type="SMART" id="SM00430">
    <property type="entry name" value="HOLI"/>
    <property type="match status" value="1"/>
</dbReference>
<feature type="compositionally biased region" description="Polar residues" evidence="5">
    <location>
        <begin position="160"/>
        <end position="182"/>
    </location>
</feature>
<reference evidence="9" key="1">
    <citation type="submission" date="2016-04" db="UniProtKB">
        <authorList>
            <consortium name="WormBaseParasite"/>
        </authorList>
    </citation>
    <scope>IDENTIFICATION</scope>
</reference>
<dbReference type="STRING" id="102285.A0A158QGZ8"/>
<dbReference type="GO" id="GO:0003677">
    <property type="term" value="F:DNA binding"/>
    <property type="evidence" value="ECO:0007669"/>
    <property type="project" value="InterPro"/>
</dbReference>
<evidence type="ECO:0000313" key="8">
    <source>
        <dbReference type="Proteomes" id="UP000278807"/>
    </source>
</evidence>
<feature type="compositionally biased region" description="Low complexity" evidence="5">
    <location>
        <begin position="131"/>
        <end position="147"/>
    </location>
</feature>
<keyword evidence="3" id="KW-0804">Transcription</keyword>
<dbReference type="AlphaFoldDB" id="A0A158QGZ8"/>
<reference evidence="7 8" key="2">
    <citation type="submission" date="2018-11" db="EMBL/GenBank/DDBJ databases">
        <authorList>
            <consortium name="Pathogen Informatics"/>
        </authorList>
    </citation>
    <scope>NUCLEOTIDE SEQUENCE [LARGE SCALE GENOMIC DNA]</scope>
</reference>
<feature type="compositionally biased region" description="Pro residues" evidence="5">
    <location>
        <begin position="644"/>
        <end position="654"/>
    </location>
</feature>
<feature type="compositionally biased region" description="Low complexity" evidence="5">
    <location>
        <begin position="759"/>
        <end position="771"/>
    </location>
</feature>
<evidence type="ECO:0000256" key="4">
    <source>
        <dbReference type="ARBA" id="ARBA00023170"/>
    </source>
</evidence>
<feature type="region of interest" description="Disordered" evidence="5">
    <location>
        <begin position="638"/>
        <end position="771"/>
    </location>
</feature>
<evidence type="ECO:0000256" key="1">
    <source>
        <dbReference type="ARBA" id="ARBA00004123"/>
    </source>
</evidence>
<evidence type="ECO:0000256" key="3">
    <source>
        <dbReference type="ARBA" id="ARBA00023163"/>
    </source>
</evidence>
<feature type="compositionally biased region" description="Polar residues" evidence="5">
    <location>
        <begin position="223"/>
        <end position="234"/>
    </location>
</feature>
<evidence type="ECO:0000259" key="6">
    <source>
        <dbReference type="PROSITE" id="PS51843"/>
    </source>
</evidence>
<evidence type="ECO:0000313" key="7">
    <source>
        <dbReference type="EMBL" id="VDN97032.1"/>
    </source>
</evidence>
<evidence type="ECO:0000313" key="9">
    <source>
        <dbReference type="WBParaSite" id="HNAJ_0000117301-mRNA-1"/>
    </source>
</evidence>
<dbReference type="PANTHER" id="PTHR24086">
    <property type="entry name" value="NUCLEAR RECEPTOR SUBFAMILY 5 GROUP A"/>
    <property type="match status" value="1"/>
</dbReference>
<dbReference type="OrthoDB" id="5984981at2759"/>